<evidence type="ECO:0000313" key="2">
    <source>
        <dbReference type="Proteomes" id="UP000546200"/>
    </source>
</evidence>
<accession>A0A7W9BAY5</accession>
<keyword evidence="2" id="KW-1185">Reference proteome</keyword>
<evidence type="ECO:0000313" key="1">
    <source>
        <dbReference type="EMBL" id="MBB5713669.1"/>
    </source>
</evidence>
<organism evidence="1 2">
    <name type="scientific">Sphingomonas aerophila</name>
    <dbReference type="NCBI Taxonomy" id="1344948"/>
    <lineage>
        <taxon>Bacteria</taxon>
        <taxon>Pseudomonadati</taxon>
        <taxon>Pseudomonadota</taxon>
        <taxon>Alphaproteobacteria</taxon>
        <taxon>Sphingomonadales</taxon>
        <taxon>Sphingomonadaceae</taxon>
        <taxon>Sphingomonas</taxon>
    </lineage>
</organism>
<dbReference type="AlphaFoldDB" id="A0A7W9BAY5"/>
<gene>
    <name evidence="1" type="ORF">FHS94_000488</name>
</gene>
<name>A0A7W9BAY5_9SPHN</name>
<dbReference type="RefSeq" id="WP_184054202.1">
    <property type="nucleotide sequence ID" value="NZ_JACIJK010000001.1"/>
</dbReference>
<dbReference type="Proteomes" id="UP000546200">
    <property type="component" value="Unassembled WGS sequence"/>
</dbReference>
<reference evidence="1 2" key="1">
    <citation type="submission" date="2020-08" db="EMBL/GenBank/DDBJ databases">
        <title>Genomic Encyclopedia of Type Strains, Phase IV (KMG-IV): sequencing the most valuable type-strain genomes for metagenomic binning, comparative biology and taxonomic classification.</title>
        <authorList>
            <person name="Goeker M."/>
        </authorList>
    </citation>
    <scope>NUCLEOTIDE SEQUENCE [LARGE SCALE GENOMIC DNA]</scope>
    <source>
        <strain evidence="1 2">DSM 100044</strain>
    </source>
</reference>
<dbReference type="InterPro" id="IPR053716">
    <property type="entry name" value="Flag_assembly_chemotaxis_eff"/>
</dbReference>
<comment type="caution">
    <text evidence="1">The sequence shown here is derived from an EMBL/GenBank/DDBJ whole genome shotgun (WGS) entry which is preliminary data.</text>
</comment>
<protein>
    <recommendedName>
        <fullName evidence="3">Flagellar export protein FliJ</fullName>
    </recommendedName>
</protein>
<dbReference type="EMBL" id="JACIJK010000001">
    <property type="protein sequence ID" value="MBB5713669.1"/>
    <property type="molecule type" value="Genomic_DNA"/>
</dbReference>
<proteinExistence type="predicted"/>
<sequence length="150" mass="16420">MKTPYDTALRARQREVDDLRTTIGGAARKVAEAEALAQALSDTVAREKRIAAGDLVFSPVAYLARTRAEARQLNETRCTVTAELDALRQRAIESYGSLRALEGAAQQFRESAERDAATAEQASVDDFAGARFARALHQARQARAQSQDVR</sequence>
<dbReference type="Gene3D" id="1.10.287.1700">
    <property type="match status" value="1"/>
</dbReference>
<evidence type="ECO:0008006" key="3">
    <source>
        <dbReference type="Google" id="ProtNLM"/>
    </source>
</evidence>